<evidence type="ECO:0000256" key="1">
    <source>
        <dbReference type="SAM" id="MobiDB-lite"/>
    </source>
</evidence>
<accession>A0A7S1MMM6</accession>
<feature type="region of interest" description="Disordered" evidence="1">
    <location>
        <begin position="488"/>
        <end position="518"/>
    </location>
</feature>
<name>A0A7S1MMM6_NEODS</name>
<gene>
    <name evidence="2" type="ORF">NDES1114_LOCUS25083</name>
</gene>
<proteinExistence type="predicted"/>
<feature type="compositionally biased region" description="Basic and acidic residues" evidence="1">
    <location>
        <begin position="492"/>
        <end position="507"/>
    </location>
</feature>
<organism evidence="2">
    <name type="scientific">Neobodo designis</name>
    <name type="common">Flagellated protozoan</name>
    <name type="synonym">Bodo designis</name>
    <dbReference type="NCBI Taxonomy" id="312471"/>
    <lineage>
        <taxon>Eukaryota</taxon>
        <taxon>Discoba</taxon>
        <taxon>Euglenozoa</taxon>
        <taxon>Kinetoplastea</taxon>
        <taxon>Metakinetoplastina</taxon>
        <taxon>Neobodonida</taxon>
        <taxon>Neobodo</taxon>
    </lineage>
</organism>
<dbReference type="AlphaFoldDB" id="A0A7S1MMM6"/>
<evidence type="ECO:0000313" key="2">
    <source>
        <dbReference type="EMBL" id="CAD9136044.1"/>
    </source>
</evidence>
<protein>
    <submittedName>
        <fullName evidence="2">Uncharacterized protein</fullName>
    </submittedName>
</protein>
<dbReference type="EMBL" id="HBGF01037514">
    <property type="protein sequence ID" value="CAD9136044.1"/>
    <property type="molecule type" value="Transcribed_RNA"/>
</dbReference>
<reference evidence="2" key="1">
    <citation type="submission" date="2021-01" db="EMBL/GenBank/DDBJ databases">
        <authorList>
            <person name="Corre E."/>
            <person name="Pelletier E."/>
            <person name="Niang G."/>
            <person name="Scheremetjew M."/>
            <person name="Finn R."/>
            <person name="Kale V."/>
            <person name="Holt S."/>
            <person name="Cochrane G."/>
            <person name="Meng A."/>
            <person name="Brown T."/>
            <person name="Cohen L."/>
        </authorList>
    </citation>
    <scope>NUCLEOTIDE SEQUENCE</scope>
    <source>
        <strain evidence="2">CCAP 1951/1</strain>
    </source>
</reference>
<sequence length="518" mass="58241">MLRRSLGRCCARGTNPAWTSALMNELVETASKFFDERDPFLFVPFDQVEASQPAAVGLSTDRSEYTLLAETYPFPERYQVPTSLGTVPSKLYYRSTDPEPIVYLALNDHIDPSLWLPCKPNAAGIHRTLSEFASVAVQHRDRYHGHFETRIERARNLMRVQNMPDDEPSVLRYAAWMARDTPDDLKPLDDFNSSQEFFLGEWSDPEKIFEKFDLSPHLFALPHYRNVVDLNTMIPAVNGPGVATALYRTVHSKSLVLVQAHLSADVRLPARDPEAIALLWKDVTVKEPPSRIPVFARVVWPDNKRMCGGGGVVARFNETHRCEFARDMPVDAVAAVHGTAAWAERTVDLLGVRGMRDRVAQLAAASMQSDLRLPAYHPSTADIPSPEYTDADALGMHLQYAALLNDPTAADLVRHFADSVHPSVRMGCAKAALLAGDRALFRSIVAREPQGRNQHYMTKLARKRKTRDLTDAEPRMLDEQFEFPAPIYTKSHRIDPTTEEGRSEMARLRVTGRARKQA</sequence>